<comment type="caution">
    <text evidence="3">The sequence shown here is derived from an EMBL/GenBank/DDBJ whole genome shotgun (WGS) entry which is preliminary data.</text>
</comment>
<dbReference type="Pfam" id="PF03795">
    <property type="entry name" value="YCII"/>
    <property type="match status" value="1"/>
</dbReference>
<dbReference type="InterPro" id="IPR005545">
    <property type="entry name" value="YCII"/>
</dbReference>
<gene>
    <name evidence="3" type="ORF">ACHKAR_05920</name>
</gene>
<organism evidence="3 4">
    <name type="scientific">Marinoscillum luteum</name>
    <dbReference type="NCBI Taxonomy" id="861051"/>
    <lineage>
        <taxon>Bacteria</taxon>
        <taxon>Pseudomonadati</taxon>
        <taxon>Bacteroidota</taxon>
        <taxon>Cytophagia</taxon>
        <taxon>Cytophagales</taxon>
        <taxon>Reichenbachiellaceae</taxon>
        <taxon>Marinoscillum</taxon>
    </lineage>
</organism>
<sequence>MNTLKIIIPGLILALCACQSSKKEQTNLQPSTALEYDSLLAAEVGADDYGMRSYVIANLIAGPNRSQDSVEASRLQRAHLDNIARMAEEGTLVLAGPFLDDQEIRGIYVFAVETIEEAEALTSTDPAIQAGRLKMELRPWYGSAALMKLKDLHTQVARKKI</sequence>
<evidence type="ECO:0000313" key="4">
    <source>
        <dbReference type="Proteomes" id="UP001610063"/>
    </source>
</evidence>
<protein>
    <submittedName>
        <fullName evidence="3">YciI family protein</fullName>
    </submittedName>
</protein>
<evidence type="ECO:0000256" key="1">
    <source>
        <dbReference type="ARBA" id="ARBA00007689"/>
    </source>
</evidence>
<dbReference type="PROSITE" id="PS51257">
    <property type="entry name" value="PROKAR_LIPOPROTEIN"/>
    <property type="match status" value="1"/>
</dbReference>
<reference evidence="3 4" key="1">
    <citation type="journal article" date="2013" name="Int. J. Syst. Evol. Microbiol.">
        <title>Marinoscillum luteum sp. nov., isolated from marine sediment.</title>
        <authorList>
            <person name="Cha I.T."/>
            <person name="Park S.J."/>
            <person name="Kim S.J."/>
            <person name="Kim J.G."/>
            <person name="Jung M.Y."/>
            <person name="Shin K.S."/>
            <person name="Kwon K.K."/>
            <person name="Yang S.H."/>
            <person name="Seo Y.S."/>
            <person name="Rhee S.K."/>
        </authorList>
    </citation>
    <scope>NUCLEOTIDE SEQUENCE [LARGE SCALE GENOMIC DNA]</scope>
    <source>
        <strain evidence="3 4">KCTC 23939</strain>
    </source>
</reference>
<dbReference type="SUPFAM" id="SSF54909">
    <property type="entry name" value="Dimeric alpha+beta barrel"/>
    <property type="match status" value="1"/>
</dbReference>
<keyword evidence="4" id="KW-1185">Reference proteome</keyword>
<evidence type="ECO:0000313" key="3">
    <source>
        <dbReference type="EMBL" id="MFH6982964.1"/>
    </source>
</evidence>
<dbReference type="Gene3D" id="3.30.70.1060">
    <property type="entry name" value="Dimeric alpha+beta barrel"/>
    <property type="match status" value="1"/>
</dbReference>
<name>A0ABW7N5Y6_9BACT</name>
<dbReference type="InterPro" id="IPR011008">
    <property type="entry name" value="Dimeric_a/b-barrel"/>
</dbReference>
<proteinExistence type="inferred from homology"/>
<evidence type="ECO:0000259" key="2">
    <source>
        <dbReference type="Pfam" id="PF03795"/>
    </source>
</evidence>
<comment type="similarity">
    <text evidence="1">Belongs to the YciI family.</text>
</comment>
<dbReference type="EMBL" id="JBIPKE010000013">
    <property type="protein sequence ID" value="MFH6982964.1"/>
    <property type="molecule type" value="Genomic_DNA"/>
</dbReference>
<dbReference type="Proteomes" id="UP001610063">
    <property type="component" value="Unassembled WGS sequence"/>
</dbReference>
<accession>A0ABW7N5Y6</accession>
<feature type="domain" description="YCII-related" evidence="2">
    <location>
        <begin position="71"/>
        <end position="140"/>
    </location>
</feature>
<dbReference type="RefSeq" id="WP_395416570.1">
    <property type="nucleotide sequence ID" value="NZ_JBIPKE010000013.1"/>
</dbReference>